<dbReference type="Proteomes" id="UP000004814">
    <property type="component" value="Unassembled WGS sequence"/>
</dbReference>
<reference evidence="2 3" key="1">
    <citation type="submission" date="2008-03" db="EMBL/GenBank/DDBJ databases">
        <title>Sequencing of the draft genome and assembly of Burkholderia ambifaria MEX-5.</title>
        <authorList>
            <consortium name="US DOE Joint Genome Institute (JGI-PGF)"/>
            <person name="Copeland A."/>
            <person name="Lucas S."/>
            <person name="Lapidus A."/>
            <person name="Glavina del Rio T."/>
            <person name="Dalin E."/>
            <person name="Tice H."/>
            <person name="Bruce D."/>
            <person name="Goodwin L."/>
            <person name="Pitluck S."/>
            <person name="Larimer F."/>
            <person name="Land M.L."/>
            <person name="Hauser L."/>
            <person name="Tiedje J."/>
            <person name="Richardson P."/>
        </authorList>
    </citation>
    <scope>NUCLEOTIDE SEQUENCE [LARGE SCALE GENOMIC DNA]</scope>
    <source>
        <strain evidence="2 3">MEX-5</strain>
    </source>
</reference>
<proteinExistence type="predicted"/>
<dbReference type="AlphaFoldDB" id="B1T3D4"/>
<feature type="transmembrane region" description="Helical" evidence="1">
    <location>
        <begin position="20"/>
        <end position="37"/>
    </location>
</feature>
<evidence type="ECO:0000256" key="1">
    <source>
        <dbReference type="SAM" id="Phobius"/>
    </source>
</evidence>
<sequence length="428" mass="46726">MHTVKSMIRHTKEVACLRRGIVWFGAFVATIALWAGWCYSGPFDDRFDDWFDDRWEDPRAAERMHLFEQAVTLHSDVRLLFLTARVARANGSAALRRGEYRYANAIVRAAPDPAGGEFPDLVPIETMTHLASRHEALPFCPGRLVGDPVGVNPVAAIGQRGHESIGGRTARADVLDGAPTDSCSVFVSTHRAWHDTPRRHWARPTAWCGTDVACAFTVDRNRLGGLSDWFVHALRPKAGRGRRSEAGWPDVANSVYFVDGVVIRLKNGKRIQPLFPRRLGVHVTELVGAVVRGEMNGKRVTLAILADDPGVGRPTFYLAALVDDAFGAPTVYLGADLTPESIAIESDEAVLTYRKAGPRASASLDGAATAMRRFKWVGGRLMEKRVQVIDTGASPGLLAGKPQPGDGLRVLDAMLDTPRDRRGPMPAA</sequence>
<gene>
    <name evidence="2" type="ORF">BamMEX5DRAFT_2300</name>
</gene>
<evidence type="ECO:0000313" key="2">
    <source>
        <dbReference type="EMBL" id="EDT41904.1"/>
    </source>
</evidence>
<protein>
    <submittedName>
        <fullName evidence="2">Uncharacterized protein</fullName>
    </submittedName>
</protein>
<dbReference type="EMBL" id="ABLK01000057">
    <property type="protein sequence ID" value="EDT41904.1"/>
    <property type="molecule type" value="Genomic_DNA"/>
</dbReference>
<keyword evidence="1" id="KW-0812">Transmembrane</keyword>
<name>B1T3D4_9BURK</name>
<accession>B1T3D4</accession>
<keyword evidence="1" id="KW-1133">Transmembrane helix</keyword>
<organism evidence="2 3">
    <name type="scientific">Burkholderia ambifaria MEX-5</name>
    <dbReference type="NCBI Taxonomy" id="396597"/>
    <lineage>
        <taxon>Bacteria</taxon>
        <taxon>Pseudomonadati</taxon>
        <taxon>Pseudomonadota</taxon>
        <taxon>Betaproteobacteria</taxon>
        <taxon>Burkholderiales</taxon>
        <taxon>Burkholderiaceae</taxon>
        <taxon>Burkholderia</taxon>
        <taxon>Burkholderia cepacia complex</taxon>
    </lineage>
</organism>
<evidence type="ECO:0000313" key="3">
    <source>
        <dbReference type="Proteomes" id="UP000004814"/>
    </source>
</evidence>
<dbReference type="PATRIC" id="fig|396597.7.peg.5823"/>
<comment type="caution">
    <text evidence="2">The sequence shown here is derived from an EMBL/GenBank/DDBJ whole genome shotgun (WGS) entry which is preliminary data.</text>
</comment>
<keyword evidence="1" id="KW-0472">Membrane</keyword>